<dbReference type="Pfam" id="PF00994">
    <property type="entry name" value="MoCF_biosynth"/>
    <property type="match status" value="1"/>
</dbReference>
<dbReference type="PANTHER" id="PTHR43232:SF2">
    <property type="entry name" value="MOLYBDENUM COFACTOR BIOSYNTHESIS PROTEIN B"/>
    <property type="match status" value="1"/>
</dbReference>
<evidence type="ECO:0000256" key="5">
    <source>
        <dbReference type="SAM" id="MobiDB-lite"/>
    </source>
</evidence>
<organism evidence="7 8">
    <name type="scientific">Archangium minus</name>
    <dbReference type="NCBI Taxonomy" id="83450"/>
    <lineage>
        <taxon>Bacteria</taxon>
        <taxon>Pseudomonadati</taxon>
        <taxon>Myxococcota</taxon>
        <taxon>Myxococcia</taxon>
        <taxon>Myxococcales</taxon>
        <taxon>Cystobacterineae</taxon>
        <taxon>Archangiaceae</taxon>
        <taxon>Archangium</taxon>
    </lineage>
</organism>
<comment type="pathway">
    <text evidence="1">Cofactor biosynthesis; molybdopterin biosynthesis.</text>
</comment>
<gene>
    <name evidence="7" type="ORF">F0U60_35845</name>
</gene>
<proteinExistence type="inferred from homology"/>
<evidence type="ECO:0000256" key="4">
    <source>
        <dbReference type="ARBA" id="ARBA00023150"/>
    </source>
</evidence>
<feature type="region of interest" description="Disordered" evidence="5">
    <location>
        <begin position="1"/>
        <end position="56"/>
    </location>
</feature>
<dbReference type="NCBIfam" id="TIGR00177">
    <property type="entry name" value="molyb_syn"/>
    <property type="match status" value="1"/>
</dbReference>
<dbReference type="PROSITE" id="PS01078">
    <property type="entry name" value="MOCF_BIOSYNTHESIS_1"/>
    <property type="match status" value="1"/>
</dbReference>
<dbReference type="SMART" id="SM00852">
    <property type="entry name" value="MoCF_biosynth"/>
    <property type="match status" value="1"/>
</dbReference>
<dbReference type="InterPro" id="IPR008284">
    <property type="entry name" value="MoCF_biosynth_CS"/>
</dbReference>
<protein>
    <recommendedName>
        <fullName evidence="3">Molybdenum cofactor biosynthesis protein B</fullName>
    </recommendedName>
</protein>
<evidence type="ECO:0000256" key="3">
    <source>
        <dbReference type="ARBA" id="ARBA00015262"/>
    </source>
</evidence>
<name>A0ABY9X0J0_9BACT</name>
<dbReference type="CDD" id="cd00886">
    <property type="entry name" value="MogA_MoaB"/>
    <property type="match status" value="1"/>
</dbReference>
<feature type="compositionally biased region" description="Basic and acidic residues" evidence="5">
    <location>
        <begin position="41"/>
        <end position="55"/>
    </location>
</feature>
<dbReference type="InterPro" id="IPR036425">
    <property type="entry name" value="MoaB/Mog-like_dom_sf"/>
</dbReference>
<keyword evidence="8" id="KW-1185">Reference proteome</keyword>
<dbReference type="PANTHER" id="PTHR43232">
    <property type="entry name" value="MOLYBDENUM COFACTOR BIOSYNTHESIS PROTEIN B"/>
    <property type="match status" value="1"/>
</dbReference>
<feature type="domain" description="MoaB/Mog" evidence="6">
    <location>
        <begin position="64"/>
        <end position="207"/>
    </location>
</feature>
<feature type="compositionally biased region" description="Basic and acidic residues" evidence="5">
    <location>
        <begin position="1"/>
        <end position="14"/>
    </location>
</feature>
<evidence type="ECO:0000313" key="7">
    <source>
        <dbReference type="EMBL" id="WNG48893.1"/>
    </source>
</evidence>
<feature type="compositionally biased region" description="Basic and acidic residues" evidence="5">
    <location>
        <begin position="22"/>
        <end position="32"/>
    </location>
</feature>
<sequence>MGHEGHDHDHDHGHGHGHHHGHEQGHAHDHSHDHHHHGHEHGHEHGSRTAAEHKSHAPVHVSAFVVTCSDSRDASKDESGRVLRELLEGEGHSVSGYKVIKDEPEAIRATLKEAQEAGARAVIFNGGTGIGRRDSTVETLQGLFEKTLPGFGELFRMLSFKEIGSAAMMSRATAGTYQGMILFALPGSPQAVRLGLQKLILPELGHAVRELTR</sequence>
<reference evidence="7 8" key="1">
    <citation type="submission" date="2019-08" db="EMBL/GenBank/DDBJ databases">
        <title>Archangium and Cystobacter genomes.</title>
        <authorList>
            <person name="Chen I.-C.K."/>
            <person name="Wielgoss S."/>
        </authorList>
    </citation>
    <scope>NUCLEOTIDE SEQUENCE [LARGE SCALE GENOMIC DNA]</scope>
    <source>
        <strain evidence="7 8">Cbm 6</strain>
    </source>
</reference>
<accession>A0ABY9X0J0</accession>
<evidence type="ECO:0000256" key="1">
    <source>
        <dbReference type="ARBA" id="ARBA00005046"/>
    </source>
</evidence>
<dbReference type="EMBL" id="CP043494">
    <property type="protein sequence ID" value="WNG48893.1"/>
    <property type="molecule type" value="Genomic_DNA"/>
</dbReference>
<dbReference type="Proteomes" id="UP001611383">
    <property type="component" value="Chromosome"/>
</dbReference>
<evidence type="ECO:0000259" key="6">
    <source>
        <dbReference type="SMART" id="SM00852"/>
    </source>
</evidence>
<dbReference type="InterPro" id="IPR012245">
    <property type="entry name" value="MoaB"/>
</dbReference>
<dbReference type="SUPFAM" id="SSF53218">
    <property type="entry name" value="Molybdenum cofactor biosynthesis proteins"/>
    <property type="match status" value="1"/>
</dbReference>
<dbReference type="InterPro" id="IPR001453">
    <property type="entry name" value="MoaB/Mog_dom"/>
</dbReference>
<evidence type="ECO:0000256" key="2">
    <source>
        <dbReference type="ARBA" id="ARBA00006112"/>
    </source>
</evidence>
<dbReference type="Gene3D" id="3.40.980.10">
    <property type="entry name" value="MoaB/Mog-like domain"/>
    <property type="match status" value="1"/>
</dbReference>
<evidence type="ECO:0000313" key="8">
    <source>
        <dbReference type="Proteomes" id="UP001611383"/>
    </source>
</evidence>
<comment type="similarity">
    <text evidence="2">Belongs to the MoaB/Mog family.</text>
</comment>
<keyword evidence="4" id="KW-0501">Molybdenum cofactor biosynthesis</keyword>